<accession>G0WJU7</accession>
<protein>
    <submittedName>
        <fullName evidence="2">PIL6_7</fullName>
    </submittedName>
</protein>
<proteinExistence type="predicted"/>
<dbReference type="EMBL" id="HM021331">
    <property type="protein sequence ID" value="ADX30857.1"/>
    <property type="molecule type" value="Genomic_DNA"/>
</dbReference>
<organism evidence="2">
    <name type="scientific">Lactococcus lactis subsp. lactis</name>
    <name type="common">Streptococcus lactis</name>
    <dbReference type="NCBI Taxonomy" id="1360"/>
    <lineage>
        <taxon>Bacteria</taxon>
        <taxon>Bacillati</taxon>
        <taxon>Bacillota</taxon>
        <taxon>Bacilli</taxon>
        <taxon>Lactobacillales</taxon>
        <taxon>Streptococcaceae</taxon>
        <taxon>Lactococcus</taxon>
    </lineage>
</organism>
<keyword evidence="2" id="KW-0614">Plasmid</keyword>
<name>G0WJU7_LACLL</name>
<feature type="domain" description="PIN like" evidence="1">
    <location>
        <begin position="25"/>
        <end position="240"/>
    </location>
</feature>
<gene>
    <name evidence="2" type="primary">orf7</name>
    <name evidence="2" type="ORF">pIL6_7</name>
</gene>
<evidence type="ECO:0000259" key="1">
    <source>
        <dbReference type="Pfam" id="PF18476"/>
    </source>
</evidence>
<geneLocation type="plasmid" evidence="2">
    <name>pIL6</name>
</geneLocation>
<dbReference type="AlphaFoldDB" id="G0WJU7"/>
<reference evidence="2" key="1">
    <citation type="journal article" date="2011" name="PLoS ONE">
        <title>Adaptative potential of the Lactococcus lactis IL594 strain encoded in its 7 plasmids.</title>
        <authorList>
            <person name="Gorecki R.K."/>
            <person name="Koryszewska-Baginska A."/>
            <person name="Golebiewski M."/>
            <person name="Zylinska J."/>
            <person name="Grynberg M."/>
            <person name="Bardowski J.K."/>
        </authorList>
    </citation>
    <scope>NUCLEOTIDE SEQUENCE</scope>
    <source>
        <strain evidence="2">IL594</strain>
        <plasmid evidence="2">pIL6</plasmid>
    </source>
</reference>
<evidence type="ECO:0000313" key="2">
    <source>
        <dbReference type="EMBL" id="ADX30857.1"/>
    </source>
</evidence>
<dbReference type="InterPro" id="IPR041578">
    <property type="entry name" value="PIN_8"/>
</dbReference>
<dbReference type="Pfam" id="PF18476">
    <property type="entry name" value="PIN_8"/>
    <property type="match status" value="1"/>
</dbReference>
<sequence>MSKMQSEFPEFYQVKLKKEDIKNSLIVFDTNYLLDILRLPVGEANKYLKALRHVKNNMYIPYHVALEFNFNKITVKTETKVSLDLYKKNVMKQFQILEDEVSGLSLLKSDSMKKTFTDSMLDMTNEFKGKFSEELSLQISKSFSDKSIYEKLIKNIENSIGEKYKQDWIKNVEEEGEKRYEKNIPPGFDDSIKNEVLRTYGGLEYHEKYGDLIIWKDIIETAKKTEKSKIIFVTNDGKSNSKNDLLFKVKGQTIGPSIYLINELKKESQKDLYILNNIRFVELTDTLSEEEIIDLRNSEVINYENNNNIKFRKSFIDKYLLNLENVKSLENEKSLYLNSLREIRKERDYTEDQIKYFNSINNARVTPSEASEERINYLSKKVKDLMFLEEKFIDKIINLENFDDKNNLGLENQDFDLY</sequence>